<protein>
    <submittedName>
        <fullName evidence="3">DUF655 domain-containing protein</fullName>
    </submittedName>
</protein>
<dbReference type="PANTHER" id="PTHR21180">
    <property type="entry name" value="ENDONUCLEASE/EXONUCLEASE/PHOSPHATASE FAMILY DOMAIN-CONTAINING PROTEIN 1"/>
    <property type="match status" value="1"/>
</dbReference>
<organism evidence="3 4">
    <name type="scientific">Alcaligenes xylosoxydans xylosoxydans</name>
    <name type="common">Achromobacter xylosoxidans</name>
    <dbReference type="NCBI Taxonomy" id="85698"/>
    <lineage>
        <taxon>Bacteria</taxon>
        <taxon>Pseudomonadati</taxon>
        <taxon>Pseudomonadota</taxon>
        <taxon>Betaproteobacteria</taxon>
        <taxon>Burkholderiales</taxon>
        <taxon>Alcaligenaceae</taxon>
        <taxon>Achromobacter</taxon>
    </lineage>
</organism>
<dbReference type="GO" id="GO:0006281">
    <property type="term" value="P:DNA repair"/>
    <property type="evidence" value="ECO:0007669"/>
    <property type="project" value="InterPro"/>
</dbReference>
<evidence type="ECO:0000313" key="4">
    <source>
        <dbReference type="Proteomes" id="UP000060602"/>
    </source>
</evidence>
<dbReference type="Pfam" id="PF12836">
    <property type="entry name" value="HHH_3"/>
    <property type="match status" value="1"/>
</dbReference>
<feature type="compositionally biased region" description="Basic residues" evidence="1">
    <location>
        <begin position="143"/>
        <end position="156"/>
    </location>
</feature>
<dbReference type="PANTHER" id="PTHR21180:SF32">
    <property type="entry name" value="ENDONUCLEASE_EXONUCLEASE_PHOSPHATASE FAMILY DOMAIN-CONTAINING PROTEIN 1"/>
    <property type="match status" value="1"/>
</dbReference>
<reference evidence="4" key="1">
    <citation type="submission" date="2015-12" db="EMBL/GenBank/DDBJ databases">
        <title>FDA dAtabase for Regulatory Grade micrObial Sequences (FDA-ARGOS): Supporting development and validation of Infectious Disease Dx tests.</title>
        <authorList>
            <person name="Case J."/>
            <person name="Tallon L."/>
            <person name="Sadzewicz L."/>
            <person name="Sengamalay N."/>
            <person name="Ott S."/>
            <person name="Godinez A."/>
            <person name="Nagaraj S."/>
            <person name="Nadendla S."/>
            <person name="Sichtig H."/>
        </authorList>
    </citation>
    <scope>NUCLEOTIDE SEQUENCE [LARGE SCALE GENOMIC DNA]</scope>
    <source>
        <strain evidence="4">FDAARGOS_147</strain>
    </source>
</reference>
<dbReference type="AlphaFoldDB" id="A0A0X8NYD5"/>
<dbReference type="RefSeq" id="WP_061072100.1">
    <property type="nucleotide sequence ID" value="NZ_CP014060.2"/>
</dbReference>
<feature type="compositionally biased region" description="Gly residues" evidence="1">
    <location>
        <begin position="158"/>
        <end position="174"/>
    </location>
</feature>
<name>A0A0X8NYD5_ALCXX</name>
<feature type="region of interest" description="Disordered" evidence="1">
    <location>
        <begin position="122"/>
        <end position="234"/>
    </location>
</feature>
<dbReference type="EMBL" id="CP014060">
    <property type="protein sequence ID" value="AMG36555.1"/>
    <property type="molecule type" value="Genomic_DNA"/>
</dbReference>
<dbReference type="GO" id="GO:0015628">
    <property type="term" value="P:protein secretion by the type II secretion system"/>
    <property type="evidence" value="ECO:0007669"/>
    <property type="project" value="TreeGrafter"/>
</dbReference>
<dbReference type="GO" id="GO:0015627">
    <property type="term" value="C:type II protein secretion system complex"/>
    <property type="evidence" value="ECO:0007669"/>
    <property type="project" value="TreeGrafter"/>
</dbReference>
<dbReference type="SMART" id="SM00278">
    <property type="entry name" value="HhH1"/>
    <property type="match status" value="2"/>
</dbReference>
<evidence type="ECO:0000259" key="2">
    <source>
        <dbReference type="SMART" id="SM00278"/>
    </source>
</evidence>
<dbReference type="InterPro" id="IPR003583">
    <property type="entry name" value="Hlx-hairpin-Hlx_DNA-bd_motif"/>
</dbReference>
<gene>
    <name evidence="3" type="ORF">AL504_11285</name>
</gene>
<feature type="compositionally biased region" description="Low complexity" evidence="1">
    <location>
        <begin position="122"/>
        <end position="141"/>
    </location>
</feature>
<feature type="domain" description="Helix-hairpin-helix DNA-binding motif class 1" evidence="2">
    <location>
        <begin position="93"/>
        <end position="112"/>
    </location>
</feature>
<accession>A0A0X8NYD5</accession>
<dbReference type="GO" id="GO:0003677">
    <property type="term" value="F:DNA binding"/>
    <property type="evidence" value="ECO:0007669"/>
    <property type="project" value="InterPro"/>
</dbReference>
<dbReference type="InterPro" id="IPR010994">
    <property type="entry name" value="RuvA_2-like"/>
</dbReference>
<evidence type="ECO:0000256" key="1">
    <source>
        <dbReference type="SAM" id="MobiDB-lite"/>
    </source>
</evidence>
<proteinExistence type="predicted"/>
<dbReference type="InterPro" id="IPR051675">
    <property type="entry name" value="Endo/Exo/Phosphatase_dom_1"/>
</dbReference>
<feature type="domain" description="Helix-hairpin-helix DNA-binding motif class 1" evidence="2">
    <location>
        <begin position="62"/>
        <end position="81"/>
    </location>
</feature>
<dbReference type="Gene3D" id="1.10.150.280">
    <property type="entry name" value="AF1531-like domain"/>
    <property type="match status" value="1"/>
</dbReference>
<feature type="compositionally biased region" description="Basic residues" evidence="1">
    <location>
        <begin position="186"/>
        <end position="200"/>
    </location>
</feature>
<sequence>MNPFLHSTVAHRLPALPWRRPQRVAARRGAPVLRQALGVALLAAGVAHAPAQALDLNDATAQQLEAIRGIGPRTAQTIVSERDRAGKFESLQDLADRVRGISPKKAEALGAAGLTVGAAGDGPKAAGAKPAVAAPAGPDPRQGGRRQGRGGGRRGRQAGQGPGRHGPGGQGGGRLPALIGASVGLVRRHGRRGRDGRRAHPAGGGPRRPPPRGTPGASAAFGDAPRRAGLSSAP</sequence>
<evidence type="ECO:0000313" key="3">
    <source>
        <dbReference type="EMBL" id="AMG36555.1"/>
    </source>
</evidence>
<dbReference type="SUPFAM" id="SSF47781">
    <property type="entry name" value="RuvA domain 2-like"/>
    <property type="match status" value="1"/>
</dbReference>
<dbReference type="Proteomes" id="UP000060602">
    <property type="component" value="Chromosome"/>
</dbReference>